<dbReference type="AlphaFoldDB" id="V3ZPC8"/>
<proteinExistence type="predicted"/>
<keyword evidence="1" id="KW-1133">Transmembrane helix</keyword>
<keyword evidence="2" id="KW-0732">Signal</keyword>
<evidence type="ECO:0008006" key="5">
    <source>
        <dbReference type="Google" id="ProtNLM"/>
    </source>
</evidence>
<feature type="chain" id="PRO_5004716191" description="SUEL-type lectin domain-containing protein" evidence="2">
    <location>
        <begin position="20"/>
        <end position="413"/>
    </location>
</feature>
<dbReference type="OrthoDB" id="6142956at2759"/>
<name>V3ZPC8_LOTGI</name>
<keyword evidence="1" id="KW-0812">Transmembrane</keyword>
<sequence length="413" mass="45763">MWIKIGIIILISRLEATSSTVFNTTTCFEGRKGAYTMECKKNGTVKSLDIIAIRNVYYGTKLKASTCKQDACCLPNTTSDCIYRKNDKIEDIIKACSGNTSCFSQINRVYNYGNCKILNVKYSYFAHFAILEYACINIQKLMDMCDAGITKRDNSLYLTSNIFGNNDQTVNTTYSCVVTTNCNRTIQILAVDVRLALDVQNSVCYEELMITDGNTIKNITCQDSGLYSFQPIFTSNSNIVNINLTTRDKHIGNVWIHVQGTDDESEIEVRCGDNTQLPINDNHMCEKDKLTTDLSTESATNTASISLTTTLCTDCDQRNQDKQSGLSAGMYGGLIAAVILIILIALVTILVLISRSRKRENNESNENIYNTGVKEYHPYETMASPAGQATDGAVGVTNPAYYTDKEGVQSTQL</sequence>
<dbReference type="Proteomes" id="UP000030746">
    <property type="component" value="Unassembled WGS sequence"/>
</dbReference>
<organism evidence="3 4">
    <name type="scientific">Lottia gigantea</name>
    <name type="common">Giant owl limpet</name>
    <dbReference type="NCBI Taxonomy" id="225164"/>
    <lineage>
        <taxon>Eukaryota</taxon>
        <taxon>Metazoa</taxon>
        <taxon>Spiralia</taxon>
        <taxon>Lophotrochozoa</taxon>
        <taxon>Mollusca</taxon>
        <taxon>Gastropoda</taxon>
        <taxon>Patellogastropoda</taxon>
        <taxon>Lottioidea</taxon>
        <taxon>Lottiidae</taxon>
        <taxon>Lottia</taxon>
    </lineage>
</organism>
<dbReference type="RefSeq" id="XP_009055962.1">
    <property type="nucleotide sequence ID" value="XM_009057714.1"/>
</dbReference>
<keyword evidence="1" id="KW-0472">Membrane</keyword>
<dbReference type="GeneID" id="20238786"/>
<evidence type="ECO:0000313" key="4">
    <source>
        <dbReference type="Proteomes" id="UP000030746"/>
    </source>
</evidence>
<reference evidence="3 4" key="1">
    <citation type="journal article" date="2013" name="Nature">
        <title>Insights into bilaterian evolution from three spiralian genomes.</title>
        <authorList>
            <person name="Simakov O."/>
            <person name="Marletaz F."/>
            <person name="Cho S.J."/>
            <person name="Edsinger-Gonzales E."/>
            <person name="Havlak P."/>
            <person name="Hellsten U."/>
            <person name="Kuo D.H."/>
            <person name="Larsson T."/>
            <person name="Lv J."/>
            <person name="Arendt D."/>
            <person name="Savage R."/>
            <person name="Osoegawa K."/>
            <person name="de Jong P."/>
            <person name="Grimwood J."/>
            <person name="Chapman J.A."/>
            <person name="Shapiro H."/>
            <person name="Aerts A."/>
            <person name="Otillar R.P."/>
            <person name="Terry A.Y."/>
            <person name="Boore J.L."/>
            <person name="Grigoriev I.V."/>
            <person name="Lindberg D.R."/>
            <person name="Seaver E.C."/>
            <person name="Weisblat D.A."/>
            <person name="Putnam N.H."/>
            <person name="Rokhsar D.S."/>
        </authorList>
    </citation>
    <scope>NUCLEOTIDE SEQUENCE [LARGE SCALE GENOMIC DNA]</scope>
</reference>
<feature type="transmembrane region" description="Helical" evidence="1">
    <location>
        <begin position="328"/>
        <end position="353"/>
    </location>
</feature>
<evidence type="ECO:0000256" key="1">
    <source>
        <dbReference type="SAM" id="Phobius"/>
    </source>
</evidence>
<dbReference type="EMBL" id="KB201931">
    <property type="protein sequence ID" value="ESO93263.1"/>
    <property type="molecule type" value="Genomic_DNA"/>
</dbReference>
<accession>V3ZPC8</accession>
<gene>
    <name evidence="3" type="ORF">LOTGIDRAFT_161826</name>
</gene>
<evidence type="ECO:0000256" key="2">
    <source>
        <dbReference type="SAM" id="SignalP"/>
    </source>
</evidence>
<evidence type="ECO:0000313" key="3">
    <source>
        <dbReference type="EMBL" id="ESO93263.1"/>
    </source>
</evidence>
<protein>
    <recommendedName>
        <fullName evidence="5">SUEL-type lectin domain-containing protein</fullName>
    </recommendedName>
</protein>
<dbReference type="CTD" id="20238786"/>
<keyword evidence="4" id="KW-1185">Reference proteome</keyword>
<dbReference type="CDD" id="cd22823">
    <property type="entry name" value="Gal_Rha_Lectin"/>
    <property type="match status" value="1"/>
</dbReference>
<dbReference type="KEGG" id="lgi:LOTGIDRAFT_161826"/>
<dbReference type="HOGENOM" id="CLU_666126_0_0_1"/>
<dbReference type="OMA" id="EKPHYDN"/>
<feature type="signal peptide" evidence="2">
    <location>
        <begin position="1"/>
        <end position="19"/>
    </location>
</feature>